<evidence type="ECO:0000256" key="3">
    <source>
        <dbReference type="SAM" id="SignalP"/>
    </source>
</evidence>
<comment type="caution">
    <text evidence="4">The sequence shown here is derived from an EMBL/GenBank/DDBJ whole genome shotgun (WGS) entry which is preliminary data.</text>
</comment>
<keyword evidence="2" id="KW-0812">Transmembrane</keyword>
<protein>
    <submittedName>
        <fullName evidence="4">Uncharacterized protein</fullName>
    </submittedName>
</protein>
<keyword evidence="2" id="KW-1133">Transmembrane helix</keyword>
<dbReference type="PROSITE" id="PS51257">
    <property type="entry name" value="PROKAR_LIPOPROTEIN"/>
    <property type="match status" value="1"/>
</dbReference>
<feature type="transmembrane region" description="Helical" evidence="2">
    <location>
        <begin position="62"/>
        <end position="83"/>
    </location>
</feature>
<evidence type="ECO:0000256" key="1">
    <source>
        <dbReference type="SAM" id="MobiDB-lite"/>
    </source>
</evidence>
<keyword evidence="3" id="KW-0732">Signal</keyword>
<feature type="transmembrane region" description="Helical" evidence="2">
    <location>
        <begin position="90"/>
        <end position="112"/>
    </location>
</feature>
<proteinExistence type="predicted"/>
<feature type="compositionally biased region" description="Polar residues" evidence="1">
    <location>
        <begin position="21"/>
        <end position="49"/>
    </location>
</feature>
<dbReference type="EMBL" id="JBHUKQ010000023">
    <property type="protein sequence ID" value="MFD2486596.1"/>
    <property type="molecule type" value="Genomic_DNA"/>
</dbReference>
<feature type="signal peptide" evidence="3">
    <location>
        <begin position="1"/>
        <end position="25"/>
    </location>
</feature>
<evidence type="ECO:0000313" key="5">
    <source>
        <dbReference type="Proteomes" id="UP001597542"/>
    </source>
</evidence>
<sequence length="114" mass="11342">MRRPRQILMCSTALALLAGCSSTQPQPSKTVTQPIPATGTVPESPSFTDPQPAGPAMAFPPALLILGAVALALGAVGLFLVLTKNGTPRMVGAILLGGCGGIILAAAVALIVPS</sequence>
<evidence type="ECO:0000313" key="4">
    <source>
        <dbReference type="EMBL" id="MFD2486596.1"/>
    </source>
</evidence>
<dbReference type="Proteomes" id="UP001597542">
    <property type="component" value="Unassembled WGS sequence"/>
</dbReference>
<reference evidence="5" key="1">
    <citation type="journal article" date="2019" name="Int. J. Syst. Evol. Microbiol.">
        <title>The Global Catalogue of Microorganisms (GCM) 10K type strain sequencing project: providing services to taxonomists for standard genome sequencing and annotation.</title>
        <authorList>
            <consortium name="The Broad Institute Genomics Platform"/>
            <consortium name="The Broad Institute Genome Sequencing Center for Infectious Disease"/>
            <person name="Wu L."/>
            <person name="Ma J."/>
        </authorList>
    </citation>
    <scope>NUCLEOTIDE SEQUENCE [LARGE SCALE GENOMIC DNA]</scope>
    <source>
        <strain evidence="5">CGMCC 4.7638</strain>
    </source>
</reference>
<evidence type="ECO:0000256" key="2">
    <source>
        <dbReference type="SAM" id="Phobius"/>
    </source>
</evidence>
<keyword evidence="5" id="KW-1185">Reference proteome</keyword>
<keyword evidence="2" id="KW-0472">Membrane</keyword>
<accession>A0ABW5ICC7</accession>
<gene>
    <name evidence="4" type="ORF">ACFSUT_40430</name>
</gene>
<dbReference type="RefSeq" id="WP_344280861.1">
    <property type="nucleotide sequence ID" value="NZ_BAAAHV010000017.1"/>
</dbReference>
<feature type="chain" id="PRO_5045851652" evidence="3">
    <location>
        <begin position="26"/>
        <end position="114"/>
    </location>
</feature>
<name>A0ABW5ICC7_9PSEU</name>
<feature type="region of interest" description="Disordered" evidence="1">
    <location>
        <begin position="21"/>
        <end position="53"/>
    </location>
</feature>
<organism evidence="4 5">
    <name type="scientific">Amycolatopsis albidoflavus</name>
    <dbReference type="NCBI Taxonomy" id="102226"/>
    <lineage>
        <taxon>Bacteria</taxon>
        <taxon>Bacillati</taxon>
        <taxon>Actinomycetota</taxon>
        <taxon>Actinomycetes</taxon>
        <taxon>Pseudonocardiales</taxon>
        <taxon>Pseudonocardiaceae</taxon>
        <taxon>Amycolatopsis</taxon>
    </lineage>
</organism>